<dbReference type="EMBL" id="QPFP01000009">
    <property type="protein sequence ID" value="TEB34728.1"/>
    <property type="molecule type" value="Genomic_DNA"/>
</dbReference>
<feature type="region of interest" description="Disordered" evidence="5">
    <location>
        <begin position="1"/>
        <end position="52"/>
    </location>
</feature>
<dbReference type="InterPro" id="IPR002293">
    <property type="entry name" value="AA/rel_permease1"/>
</dbReference>
<evidence type="ECO:0000256" key="1">
    <source>
        <dbReference type="ARBA" id="ARBA00004141"/>
    </source>
</evidence>
<reference evidence="7 8" key="1">
    <citation type="journal article" date="2019" name="Nat. Ecol. Evol.">
        <title>Megaphylogeny resolves global patterns of mushroom evolution.</title>
        <authorList>
            <person name="Varga T."/>
            <person name="Krizsan K."/>
            <person name="Foldi C."/>
            <person name="Dima B."/>
            <person name="Sanchez-Garcia M."/>
            <person name="Sanchez-Ramirez S."/>
            <person name="Szollosi G.J."/>
            <person name="Szarkandi J.G."/>
            <person name="Papp V."/>
            <person name="Albert L."/>
            <person name="Andreopoulos W."/>
            <person name="Angelini C."/>
            <person name="Antonin V."/>
            <person name="Barry K.W."/>
            <person name="Bougher N.L."/>
            <person name="Buchanan P."/>
            <person name="Buyck B."/>
            <person name="Bense V."/>
            <person name="Catcheside P."/>
            <person name="Chovatia M."/>
            <person name="Cooper J."/>
            <person name="Damon W."/>
            <person name="Desjardin D."/>
            <person name="Finy P."/>
            <person name="Geml J."/>
            <person name="Haridas S."/>
            <person name="Hughes K."/>
            <person name="Justo A."/>
            <person name="Karasinski D."/>
            <person name="Kautmanova I."/>
            <person name="Kiss B."/>
            <person name="Kocsube S."/>
            <person name="Kotiranta H."/>
            <person name="LaButti K.M."/>
            <person name="Lechner B.E."/>
            <person name="Liimatainen K."/>
            <person name="Lipzen A."/>
            <person name="Lukacs Z."/>
            <person name="Mihaltcheva S."/>
            <person name="Morgado L.N."/>
            <person name="Niskanen T."/>
            <person name="Noordeloos M.E."/>
            <person name="Ohm R.A."/>
            <person name="Ortiz-Santana B."/>
            <person name="Ovrebo C."/>
            <person name="Racz N."/>
            <person name="Riley R."/>
            <person name="Savchenko A."/>
            <person name="Shiryaev A."/>
            <person name="Soop K."/>
            <person name="Spirin V."/>
            <person name="Szebenyi C."/>
            <person name="Tomsovsky M."/>
            <person name="Tulloss R.E."/>
            <person name="Uehling J."/>
            <person name="Grigoriev I.V."/>
            <person name="Vagvolgyi C."/>
            <person name="Papp T."/>
            <person name="Martin F.M."/>
            <person name="Miettinen O."/>
            <person name="Hibbett D.S."/>
            <person name="Nagy L.G."/>
        </authorList>
    </citation>
    <scope>NUCLEOTIDE SEQUENCE [LARGE SCALE GENOMIC DNA]</scope>
    <source>
        <strain evidence="7 8">FP101781</strain>
    </source>
</reference>
<dbReference type="STRING" id="71717.A0A4Y7TLB7"/>
<gene>
    <name evidence="7" type="ORF">FA13DRAFT_1919569</name>
</gene>
<comment type="subcellular location">
    <subcellularLocation>
        <location evidence="1">Membrane</location>
        <topology evidence="1">Multi-pass membrane protein</topology>
    </subcellularLocation>
</comment>
<evidence type="ECO:0000256" key="4">
    <source>
        <dbReference type="ARBA" id="ARBA00023136"/>
    </source>
</evidence>
<name>A0A4Y7TLB7_COPMI</name>
<dbReference type="OrthoDB" id="5982228at2759"/>
<dbReference type="InterPro" id="IPR050598">
    <property type="entry name" value="AminoAcid_Transporter"/>
</dbReference>
<feature type="transmembrane region" description="Helical" evidence="6">
    <location>
        <begin position="293"/>
        <end position="315"/>
    </location>
</feature>
<comment type="caution">
    <text evidence="7">The sequence shown here is derived from an EMBL/GenBank/DDBJ whole genome shotgun (WGS) entry which is preliminary data.</text>
</comment>
<evidence type="ECO:0000256" key="6">
    <source>
        <dbReference type="SAM" id="Phobius"/>
    </source>
</evidence>
<keyword evidence="3 6" id="KW-1133">Transmembrane helix</keyword>
<feature type="transmembrane region" description="Helical" evidence="6">
    <location>
        <begin position="142"/>
        <end position="170"/>
    </location>
</feature>
<evidence type="ECO:0000256" key="2">
    <source>
        <dbReference type="ARBA" id="ARBA00022692"/>
    </source>
</evidence>
<feature type="transmembrane region" description="Helical" evidence="6">
    <location>
        <begin position="64"/>
        <end position="88"/>
    </location>
</feature>
<dbReference type="Pfam" id="PF13520">
    <property type="entry name" value="AA_permease_2"/>
    <property type="match status" value="1"/>
</dbReference>
<feature type="transmembrane region" description="Helical" evidence="6">
    <location>
        <begin position="345"/>
        <end position="366"/>
    </location>
</feature>
<feature type="compositionally biased region" description="Acidic residues" evidence="5">
    <location>
        <begin position="37"/>
        <end position="48"/>
    </location>
</feature>
<feature type="transmembrane region" description="Helical" evidence="6">
    <location>
        <begin position="387"/>
        <end position="408"/>
    </location>
</feature>
<evidence type="ECO:0000313" key="7">
    <source>
        <dbReference type="EMBL" id="TEB34728.1"/>
    </source>
</evidence>
<proteinExistence type="predicted"/>
<feature type="transmembrane region" description="Helical" evidence="6">
    <location>
        <begin position="182"/>
        <end position="201"/>
    </location>
</feature>
<feature type="compositionally biased region" description="Low complexity" evidence="5">
    <location>
        <begin position="1"/>
        <end position="22"/>
    </location>
</feature>
<evidence type="ECO:0000313" key="8">
    <source>
        <dbReference type="Proteomes" id="UP000298030"/>
    </source>
</evidence>
<dbReference type="PANTHER" id="PTHR11785">
    <property type="entry name" value="AMINO ACID TRANSPORTER"/>
    <property type="match status" value="1"/>
</dbReference>
<feature type="transmembrane region" description="Helical" evidence="6">
    <location>
        <begin position="488"/>
        <end position="510"/>
    </location>
</feature>
<dbReference type="Gene3D" id="1.20.1740.10">
    <property type="entry name" value="Amino acid/polyamine transporter I"/>
    <property type="match status" value="1"/>
</dbReference>
<accession>A0A4Y7TLB7</accession>
<feature type="transmembrane region" description="Helical" evidence="6">
    <location>
        <begin position="420"/>
        <end position="439"/>
    </location>
</feature>
<dbReference type="PANTHER" id="PTHR11785:SF353">
    <property type="entry name" value="METHIONINE TRANSPORTER (EUROFUNG)"/>
    <property type="match status" value="1"/>
</dbReference>
<evidence type="ECO:0000256" key="3">
    <source>
        <dbReference type="ARBA" id="ARBA00022989"/>
    </source>
</evidence>
<organism evidence="7 8">
    <name type="scientific">Coprinellus micaceus</name>
    <name type="common">Glistening ink-cap mushroom</name>
    <name type="synonym">Coprinus micaceus</name>
    <dbReference type="NCBI Taxonomy" id="71717"/>
    <lineage>
        <taxon>Eukaryota</taxon>
        <taxon>Fungi</taxon>
        <taxon>Dikarya</taxon>
        <taxon>Basidiomycota</taxon>
        <taxon>Agaricomycotina</taxon>
        <taxon>Agaricomycetes</taxon>
        <taxon>Agaricomycetidae</taxon>
        <taxon>Agaricales</taxon>
        <taxon>Agaricineae</taxon>
        <taxon>Psathyrellaceae</taxon>
        <taxon>Coprinellus</taxon>
    </lineage>
</organism>
<protein>
    <submittedName>
        <fullName evidence="7">Amino acid transporter</fullName>
    </submittedName>
</protein>
<dbReference type="PIRSF" id="PIRSF006060">
    <property type="entry name" value="AA_transporter"/>
    <property type="match status" value="1"/>
</dbReference>
<dbReference type="GO" id="GO:0015179">
    <property type="term" value="F:L-amino acid transmembrane transporter activity"/>
    <property type="evidence" value="ECO:0007669"/>
    <property type="project" value="TreeGrafter"/>
</dbReference>
<dbReference type="GO" id="GO:0016020">
    <property type="term" value="C:membrane"/>
    <property type="evidence" value="ECO:0007669"/>
    <property type="project" value="UniProtKB-SubCell"/>
</dbReference>
<sequence>MATTKSSRGFNASGSSSPSSSSETTPLLKATATVSTEEVDEEEQDEDGLAPVESVNPLGKEVNLLTAFMLNIGQITGSGIYAVPGVILNSVGSVGMLLSYWVVTPVFAFAGLMLYSELASMFPHRSGAEVVYLEQAYPHPRFLVSTSFAVIAILTSFSASNAIVFAQYFLTSMNVPITDFSQTVTALTMVTITVGIVGVSTKGSLRLVNIITFFKVISLCFIVGSGFAVLAGLTRIAEPWAAFEDPWKGTRTNPNALATAFVKSHHTFVGWHNAFNVLGEVRGRDPVRTVRKASGLSLAVTTVLFFFINVAYVAAVPAEDIRNSGQLVAVLFFQKVFGERFGTKVFPLLVALSCFGNITVGQARIIREVARQGLLPCPAFFASTEPFGTPLGPVALKYFLTVIVILAVPARDAFNFVLDLASYPNLIFQIAMIVGVWILRKRRADSGHPPSPLQTHNGFVIAYLLSCIALLVLPWVPPEPGHGDVSFWYCVAGLGLIAACGLYYVVWIILLPKWGGYEIVEEVQEQEGGARNTKLVRRYKVYTS</sequence>
<keyword evidence="2 6" id="KW-0812">Transmembrane</keyword>
<feature type="transmembrane region" description="Helical" evidence="6">
    <location>
        <begin position="207"/>
        <end position="233"/>
    </location>
</feature>
<feature type="transmembrane region" description="Helical" evidence="6">
    <location>
        <begin position="100"/>
        <end position="122"/>
    </location>
</feature>
<keyword evidence="8" id="KW-1185">Reference proteome</keyword>
<dbReference type="Proteomes" id="UP000298030">
    <property type="component" value="Unassembled WGS sequence"/>
</dbReference>
<evidence type="ECO:0000256" key="5">
    <source>
        <dbReference type="SAM" id="MobiDB-lite"/>
    </source>
</evidence>
<dbReference type="AlphaFoldDB" id="A0A4Y7TLB7"/>
<keyword evidence="4 6" id="KW-0472">Membrane</keyword>
<feature type="transmembrane region" description="Helical" evidence="6">
    <location>
        <begin position="459"/>
        <end position="476"/>
    </location>
</feature>